<sequence>MSSPLTLGRLSNRDTEFKTQNILVERNGLLAFGPFIPTPPLPPEILSEIFVHCLPEWPGPDLEEAPLLLCRVCRRFREVAVSTPRLWSSLWIDFDNYDHPCWNIPSLWLSRARSLPLSLWLHETWDDHALLPTVIGLSEQWKSLAIGGKFWSNLFESGSLDGKVPLLEELSIDAFYGHPVILHDAPKLRILSLDMYHSQIQVPWHQLTTLRTRCVNIASFLEILHNSPNLFQASFDFEDDEPVVLPLSKCQHANIQRLFLRGAEYDERGLPMSILDYLKTPALNDLTVSLNWRKPVSVAVSPLLSFLSQPALRLHTLAFAHITAPMGDLIECLKLTPSLAHLKFRCPYPSDFDILFTRLTGCADFLPRLEGLLAVFTGDETPPRLAPSVVVGMLCWRWAAVGIAQLKSFRLVHGPNISDPPLFLGLLKSEPDLQRLEGEGMLLYAGRAEDDDILAFQDA</sequence>
<reference evidence="1" key="1">
    <citation type="submission" date="2023-03" db="EMBL/GenBank/DDBJ databases">
        <title>Massive genome expansion in bonnet fungi (Mycena s.s.) driven by repeated elements and novel gene families across ecological guilds.</title>
        <authorList>
            <consortium name="Lawrence Berkeley National Laboratory"/>
            <person name="Harder C.B."/>
            <person name="Miyauchi S."/>
            <person name="Viragh M."/>
            <person name="Kuo A."/>
            <person name="Thoen E."/>
            <person name="Andreopoulos B."/>
            <person name="Lu D."/>
            <person name="Skrede I."/>
            <person name="Drula E."/>
            <person name="Henrissat B."/>
            <person name="Morin E."/>
            <person name="Kohler A."/>
            <person name="Barry K."/>
            <person name="LaButti K."/>
            <person name="Morin E."/>
            <person name="Salamov A."/>
            <person name="Lipzen A."/>
            <person name="Mereny Z."/>
            <person name="Hegedus B."/>
            <person name="Baldrian P."/>
            <person name="Stursova M."/>
            <person name="Weitz H."/>
            <person name="Taylor A."/>
            <person name="Grigoriev I.V."/>
            <person name="Nagy L.G."/>
            <person name="Martin F."/>
            <person name="Kauserud H."/>
        </authorList>
    </citation>
    <scope>NUCLEOTIDE SEQUENCE</scope>
    <source>
        <strain evidence="1">CBHHK182m</strain>
    </source>
</reference>
<evidence type="ECO:0008006" key="3">
    <source>
        <dbReference type="Google" id="ProtNLM"/>
    </source>
</evidence>
<name>A0AAD7JMY7_9AGAR</name>
<accession>A0AAD7JMY7</accession>
<gene>
    <name evidence="1" type="ORF">B0H16DRAFT_370612</name>
</gene>
<keyword evidence="2" id="KW-1185">Reference proteome</keyword>
<evidence type="ECO:0000313" key="2">
    <source>
        <dbReference type="Proteomes" id="UP001215598"/>
    </source>
</evidence>
<dbReference type="EMBL" id="JARKIB010000023">
    <property type="protein sequence ID" value="KAJ7766702.1"/>
    <property type="molecule type" value="Genomic_DNA"/>
</dbReference>
<protein>
    <recommendedName>
        <fullName evidence="3">F-box domain-containing protein</fullName>
    </recommendedName>
</protein>
<dbReference type="AlphaFoldDB" id="A0AAD7JMY7"/>
<comment type="caution">
    <text evidence="1">The sequence shown here is derived from an EMBL/GenBank/DDBJ whole genome shotgun (WGS) entry which is preliminary data.</text>
</comment>
<evidence type="ECO:0000313" key="1">
    <source>
        <dbReference type="EMBL" id="KAJ7766702.1"/>
    </source>
</evidence>
<dbReference type="Gene3D" id="1.20.1280.50">
    <property type="match status" value="1"/>
</dbReference>
<organism evidence="1 2">
    <name type="scientific">Mycena metata</name>
    <dbReference type="NCBI Taxonomy" id="1033252"/>
    <lineage>
        <taxon>Eukaryota</taxon>
        <taxon>Fungi</taxon>
        <taxon>Dikarya</taxon>
        <taxon>Basidiomycota</taxon>
        <taxon>Agaricomycotina</taxon>
        <taxon>Agaricomycetes</taxon>
        <taxon>Agaricomycetidae</taxon>
        <taxon>Agaricales</taxon>
        <taxon>Marasmiineae</taxon>
        <taxon>Mycenaceae</taxon>
        <taxon>Mycena</taxon>
    </lineage>
</organism>
<proteinExistence type="predicted"/>
<dbReference type="Proteomes" id="UP001215598">
    <property type="component" value="Unassembled WGS sequence"/>
</dbReference>